<evidence type="ECO:0000313" key="9">
    <source>
        <dbReference type="Proteomes" id="UP001143509"/>
    </source>
</evidence>
<keyword evidence="9" id="KW-1185">Reference proteome</keyword>
<evidence type="ECO:0000313" key="8">
    <source>
        <dbReference type="EMBL" id="GLK49790.1"/>
    </source>
</evidence>
<protein>
    <recommendedName>
        <fullName evidence="2">Toxin CcdB</fullName>
    </recommendedName>
    <alternativeName>
        <fullName evidence="7">Cytotoxic protein CcdB</fullName>
    </alternativeName>
    <alternativeName>
        <fullName evidence="6">Protein LetD</fullName>
    </alternativeName>
</protein>
<name>A0ABQ5TCN9_9CAUL</name>
<accession>A0ABQ5TCN9</accession>
<organism evidence="8 9">
    <name type="scientific">Brevundimonas intermedia</name>
    <dbReference type="NCBI Taxonomy" id="74315"/>
    <lineage>
        <taxon>Bacteria</taxon>
        <taxon>Pseudomonadati</taxon>
        <taxon>Pseudomonadota</taxon>
        <taxon>Alphaproteobacteria</taxon>
        <taxon>Caulobacterales</taxon>
        <taxon>Caulobacteraceae</taxon>
        <taxon>Brevundimonas</taxon>
    </lineage>
</organism>
<evidence type="ECO:0000256" key="5">
    <source>
        <dbReference type="ARBA" id="ARBA00023163"/>
    </source>
</evidence>
<keyword evidence="4" id="KW-0805">Transcription regulation</keyword>
<keyword evidence="3" id="KW-0678">Repressor</keyword>
<dbReference type="Proteomes" id="UP001143509">
    <property type="component" value="Unassembled WGS sequence"/>
</dbReference>
<dbReference type="Gene3D" id="2.30.30.110">
    <property type="match status" value="1"/>
</dbReference>
<sequence>MIQSHHLPGIDSQIVAPLHTAATTERLAGLSIPLQIDDVDVVMVISELASLPSDRLRQKVGSLISHEDEIRRALDRLFTGF</sequence>
<evidence type="ECO:0000256" key="1">
    <source>
        <dbReference type="ARBA" id="ARBA00005230"/>
    </source>
</evidence>
<dbReference type="InterPro" id="IPR002712">
    <property type="entry name" value="CcdB"/>
</dbReference>
<comment type="similarity">
    <text evidence="1">Belongs to the CcdB toxin family.</text>
</comment>
<evidence type="ECO:0000256" key="3">
    <source>
        <dbReference type="ARBA" id="ARBA00022491"/>
    </source>
</evidence>
<evidence type="ECO:0000256" key="6">
    <source>
        <dbReference type="ARBA" id="ARBA00029628"/>
    </source>
</evidence>
<keyword evidence="5" id="KW-0804">Transcription</keyword>
<dbReference type="SUPFAM" id="SSF50118">
    <property type="entry name" value="Cell growth inhibitor/plasmid maintenance toxic component"/>
    <property type="match status" value="1"/>
</dbReference>
<gene>
    <name evidence="8" type="ORF">GCM10017620_27640</name>
</gene>
<comment type="caution">
    <text evidence="8">The sequence shown here is derived from an EMBL/GenBank/DDBJ whole genome shotgun (WGS) entry which is preliminary data.</text>
</comment>
<evidence type="ECO:0000256" key="4">
    <source>
        <dbReference type="ARBA" id="ARBA00023015"/>
    </source>
</evidence>
<dbReference type="Pfam" id="PF01845">
    <property type="entry name" value="CcdB"/>
    <property type="match status" value="1"/>
</dbReference>
<dbReference type="InterPro" id="IPR011067">
    <property type="entry name" value="Plasmid_toxin/cell-grow_inhib"/>
</dbReference>
<dbReference type="EMBL" id="BSFD01000011">
    <property type="protein sequence ID" value="GLK49790.1"/>
    <property type="molecule type" value="Genomic_DNA"/>
</dbReference>
<reference evidence="8" key="2">
    <citation type="submission" date="2023-01" db="EMBL/GenBank/DDBJ databases">
        <authorList>
            <person name="Sun Q."/>
            <person name="Evtushenko L."/>
        </authorList>
    </citation>
    <scope>NUCLEOTIDE SEQUENCE</scope>
    <source>
        <strain evidence="8">VKM B-1499</strain>
    </source>
</reference>
<evidence type="ECO:0000256" key="7">
    <source>
        <dbReference type="ARBA" id="ARBA00033135"/>
    </source>
</evidence>
<evidence type="ECO:0000256" key="2">
    <source>
        <dbReference type="ARBA" id="ARBA00015075"/>
    </source>
</evidence>
<reference evidence="8" key="1">
    <citation type="journal article" date="2014" name="Int. J. Syst. Evol. Microbiol.">
        <title>Complete genome of a new Firmicutes species belonging to the dominant human colonic microbiota ('Ruminococcus bicirculans') reveals two chromosomes and a selective capacity to utilize plant glucans.</title>
        <authorList>
            <consortium name="NISC Comparative Sequencing Program"/>
            <person name="Wegmann U."/>
            <person name="Louis P."/>
            <person name="Goesmann A."/>
            <person name="Henrissat B."/>
            <person name="Duncan S.H."/>
            <person name="Flint H.J."/>
        </authorList>
    </citation>
    <scope>NUCLEOTIDE SEQUENCE</scope>
    <source>
        <strain evidence="8">VKM B-1499</strain>
    </source>
</reference>
<proteinExistence type="inferred from homology"/>